<dbReference type="EMBL" id="MCFL01000015">
    <property type="protein sequence ID" value="ORZ36759.1"/>
    <property type="molecule type" value="Genomic_DNA"/>
</dbReference>
<accession>A0A1Y2HQD1</accession>
<evidence type="ECO:0000256" key="7">
    <source>
        <dbReference type="ARBA" id="ARBA00022691"/>
    </source>
</evidence>
<comment type="function">
    <text evidence="1 15">tRNA methylase which 2'-O-methylates cytidine(4) in tRNA(Pro) and tRNA(Gly)(GCC), and adenosine(4) in tRNA(His).</text>
</comment>
<dbReference type="InterPro" id="IPR021721">
    <property type="entry name" value="Znf_CCCH-type_TRM13"/>
</dbReference>
<evidence type="ECO:0000313" key="18">
    <source>
        <dbReference type="EMBL" id="ORZ36759.1"/>
    </source>
</evidence>
<keyword evidence="9 15" id="KW-0479">Metal-binding</keyword>
<feature type="region of interest" description="Disordered" evidence="16">
    <location>
        <begin position="1"/>
        <end position="91"/>
    </location>
</feature>
<evidence type="ECO:0000256" key="13">
    <source>
        <dbReference type="ARBA" id="ARBA00048635"/>
    </source>
</evidence>
<comment type="caution">
    <text evidence="18">The sequence shown here is derived from an EMBL/GenBank/DDBJ whole genome shotgun (WGS) entry which is preliminary data.</text>
</comment>
<dbReference type="InterPro" id="IPR022776">
    <property type="entry name" value="TRM13/UPF0224_CHHC_Znf_dom"/>
</dbReference>
<proteinExistence type="inferred from homology"/>
<dbReference type="GO" id="GO:0030488">
    <property type="term" value="P:tRNA methylation"/>
    <property type="evidence" value="ECO:0007669"/>
    <property type="project" value="InterPro"/>
</dbReference>
<keyword evidence="10 15" id="KW-0863">Zinc-finger</keyword>
<dbReference type="GO" id="GO:0106050">
    <property type="term" value="F:tRNA 2'-O-methyltransferase activity"/>
    <property type="evidence" value="ECO:0007669"/>
    <property type="project" value="UniProtKB-UniRule"/>
</dbReference>
<comment type="similarity">
    <text evidence="2 15">Belongs to the methyltransferase TRM13 family.</text>
</comment>
<dbReference type="PANTHER" id="PTHR12998">
    <property type="entry name" value="TRNA:M(4)X MODIFICATION ENZYME TRM13 HOMOLOG"/>
    <property type="match status" value="1"/>
</dbReference>
<evidence type="ECO:0000256" key="2">
    <source>
        <dbReference type="ARBA" id="ARBA00005265"/>
    </source>
</evidence>
<comment type="catalytic activity">
    <reaction evidence="14 15">
        <text>adenosine(4) in tRNA(His) + S-adenosyl-L-methionine = 2'-O-methyladenosine(4) in tRNA(His) + S-adenosyl-L-homocysteine + H(+)</text>
        <dbReference type="Rhea" id="RHEA:43196"/>
        <dbReference type="Rhea" id="RHEA-COMP:10401"/>
        <dbReference type="Rhea" id="RHEA-COMP:10402"/>
        <dbReference type="ChEBI" id="CHEBI:15378"/>
        <dbReference type="ChEBI" id="CHEBI:57856"/>
        <dbReference type="ChEBI" id="CHEBI:59789"/>
        <dbReference type="ChEBI" id="CHEBI:74411"/>
        <dbReference type="ChEBI" id="CHEBI:74477"/>
        <dbReference type="EC" id="2.1.1.225"/>
    </reaction>
</comment>
<gene>
    <name evidence="18" type="ORF">BCR44DRAFT_1431730</name>
</gene>
<keyword evidence="6 15" id="KW-0808">Transferase</keyword>
<evidence type="ECO:0000256" key="15">
    <source>
        <dbReference type="RuleBase" id="RU367103"/>
    </source>
</evidence>
<evidence type="ECO:0000256" key="10">
    <source>
        <dbReference type="ARBA" id="ARBA00022771"/>
    </source>
</evidence>
<feature type="compositionally biased region" description="Polar residues" evidence="16">
    <location>
        <begin position="1"/>
        <end position="13"/>
    </location>
</feature>
<evidence type="ECO:0000256" key="12">
    <source>
        <dbReference type="ARBA" id="ARBA00048165"/>
    </source>
</evidence>
<dbReference type="Pfam" id="PF05253">
    <property type="entry name" value="zf-U11-48K"/>
    <property type="match status" value="1"/>
</dbReference>
<evidence type="ECO:0000256" key="14">
    <source>
        <dbReference type="ARBA" id="ARBA00049393"/>
    </source>
</evidence>
<evidence type="ECO:0000256" key="3">
    <source>
        <dbReference type="ARBA" id="ARBA00012810"/>
    </source>
</evidence>
<evidence type="ECO:0000256" key="4">
    <source>
        <dbReference type="ARBA" id="ARBA00015883"/>
    </source>
</evidence>
<dbReference type="EC" id="2.1.1.225" evidence="3 15"/>
<evidence type="ECO:0000259" key="17">
    <source>
        <dbReference type="PROSITE" id="PS51800"/>
    </source>
</evidence>
<keyword evidence="7 15" id="KW-0949">S-adenosyl-L-methionine</keyword>
<keyword evidence="5 15" id="KW-0489">Methyltransferase</keyword>
<evidence type="ECO:0000256" key="6">
    <source>
        <dbReference type="ARBA" id="ARBA00022679"/>
    </source>
</evidence>
<dbReference type="GO" id="GO:0008270">
    <property type="term" value="F:zinc ion binding"/>
    <property type="evidence" value="ECO:0007669"/>
    <property type="project" value="UniProtKB-KW"/>
</dbReference>
<dbReference type="InterPro" id="IPR039044">
    <property type="entry name" value="Trm13"/>
</dbReference>
<dbReference type="AlphaFoldDB" id="A0A1Y2HQD1"/>
<evidence type="ECO:0000256" key="16">
    <source>
        <dbReference type="SAM" id="MobiDB-lite"/>
    </source>
</evidence>
<dbReference type="Pfam" id="PF05206">
    <property type="entry name" value="TRM13"/>
    <property type="match status" value="1"/>
</dbReference>
<dbReference type="OrthoDB" id="258806at2759"/>
<sequence length="535" mass="58491">MDLAASSGNSQMQPPSPIARPPVRPREVDDLTAADAQSPADSSLAASQDEQPPSAKKQRTDKDATGSDGRKGKKTGKAVQPPPPSKPNQCHFFVTRKQRYCSLAARKGTNYCGEHGHLDTSSAAAARDPRVPCPLDPNHTVQQSDLKKHLLRCNSRLPDLPYRSTDVNLVRSALSEPARLLQERSKDEIASLVASIEAAHAEMLAQDGDIPTLVLDHPVVHTRRDAKQNRKHVNQVASLIGHLQHMGSLKEEHVFVEFGAGKGEFGHFVHKALSSQRPDGSHSSAPFFMVDRSNFRKKFDAYMQVERIALDIKDLKLSLVPSLRHYHGLDQNLASDSSSTSASTSTMPHAKPAGVRPLVGFSKHLCGGATDLTLACLDGYMADLASQTKSSATTSSAVHSILIALCCHHRCSAETYVGLDWLSKFGIQAHDIHALGQMGGWAVCGVRPKMTVDGDQDDDEDLEEHSLPEGDLEEQGTPAAEHYSGMSHADRERIGFMVKRVLDYGRVQWLRSRDEWNAAGKMRGWKDQLDGHVES</sequence>
<reference evidence="18 19" key="1">
    <citation type="submission" date="2016-07" db="EMBL/GenBank/DDBJ databases">
        <title>Pervasive Adenine N6-methylation of Active Genes in Fungi.</title>
        <authorList>
            <consortium name="DOE Joint Genome Institute"/>
            <person name="Mondo S.J."/>
            <person name="Dannebaum R.O."/>
            <person name="Kuo R.C."/>
            <person name="Labutti K."/>
            <person name="Haridas S."/>
            <person name="Kuo A."/>
            <person name="Salamov A."/>
            <person name="Ahrendt S.R."/>
            <person name="Lipzen A."/>
            <person name="Sullivan W."/>
            <person name="Andreopoulos W.B."/>
            <person name="Clum A."/>
            <person name="Lindquist E."/>
            <person name="Daum C."/>
            <person name="Ramamoorthy G.K."/>
            <person name="Gryganskyi A."/>
            <person name="Culley D."/>
            <person name="Magnuson J.K."/>
            <person name="James T.Y."/>
            <person name="O'Malley M.A."/>
            <person name="Stajich J.E."/>
            <person name="Spatafora J.W."/>
            <person name="Visel A."/>
            <person name="Grigoriev I.V."/>
        </authorList>
    </citation>
    <scope>NUCLEOTIDE SEQUENCE [LARGE SCALE GENOMIC DNA]</scope>
    <source>
        <strain evidence="18 19">PL171</strain>
    </source>
</reference>
<feature type="compositionally biased region" description="Polar residues" evidence="16">
    <location>
        <begin position="39"/>
        <end position="51"/>
    </location>
</feature>
<evidence type="ECO:0000256" key="11">
    <source>
        <dbReference type="ARBA" id="ARBA00022833"/>
    </source>
</evidence>
<feature type="compositionally biased region" description="Basic and acidic residues" evidence="16">
    <location>
        <begin position="58"/>
        <end position="70"/>
    </location>
</feature>
<organism evidence="18 19">
    <name type="scientific">Catenaria anguillulae PL171</name>
    <dbReference type="NCBI Taxonomy" id="765915"/>
    <lineage>
        <taxon>Eukaryota</taxon>
        <taxon>Fungi</taxon>
        <taxon>Fungi incertae sedis</taxon>
        <taxon>Blastocladiomycota</taxon>
        <taxon>Blastocladiomycetes</taxon>
        <taxon>Blastocladiales</taxon>
        <taxon>Catenariaceae</taxon>
        <taxon>Catenaria</taxon>
    </lineage>
</organism>
<feature type="compositionally biased region" description="Acidic residues" evidence="16">
    <location>
        <begin position="454"/>
        <end position="463"/>
    </location>
</feature>
<evidence type="ECO:0000313" key="19">
    <source>
        <dbReference type="Proteomes" id="UP000193411"/>
    </source>
</evidence>
<dbReference type="InterPro" id="IPR007871">
    <property type="entry name" value="Methyltransferase_TRM13"/>
</dbReference>
<feature type="domain" description="CHHC U11-48K-type" evidence="17">
    <location>
        <begin position="130"/>
        <end position="157"/>
    </location>
</feature>
<keyword evidence="19" id="KW-1185">Reference proteome</keyword>
<evidence type="ECO:0000256" key="8">
    <source>
        <dbReference type="ARBA" id="ARBA00022694"/>
    </source>
</evidence>
<dbReference type="PROSITE" id="PS51800">
    <property type="entry name" value="ZF_CHHC_U11_48K"/>
    <property type="match status" value="1"/>
</dbReference>
<keyword evidence="8 15" id="KW-0819">tRNA processing</keyword>
<keyword evidence="11 15" id="KW-0862">Zinc</keyword>
<feature type="region of interest" description="Disordered" evidence="16">
    <location>
        <begin position="452"/>
        <end position="486"/>
    </location>
</feature>
<dbReference type="Pfam" id="PF11722">
    <property type="entry name" value="zf-TRM13_CCCH"/>
    <property type="match status" value="1"/>
</dbReference>
<protein>
    <recommendedName>
        <fullName evidence="4 15">tRNA:m(4)X modification enzyme TRM13</fullName>
        <ecNumber evidence="3 15">2.1.1.225</ecNumber>
    </recommendedName>
</protein>
<evidence type="ECO:0000256" key="9">
    <source>
        <dbReference type="ARBA" id="ARBA00022723"/>
    </source>
</evidence>
<evidence type="ECO:0000256" key="5">
    <source>
        <dbReference type="ARBA" id="ARBA00022603"/>
    </source>
</evidence>
<dbReference type="Proteomes" id="UP000193411">
    <property type="component" value="Unassembled WGS sequence"/>
</dbReference>
<dbReference type="STRING" id="765915.A0A1Y2HQD1"/>
<comment type="catalytic activity">
    <reaction evidence="12 15">
        <text>cytidine(4) in tRNA(Pro) + S-adenosyl-L-methionine = 2'-O-methylcytidine(4) in tRNA(Pro) + S-adenosyl-L-homocysteine + H(+)</text>
        <dbReference type="Rhea" id="RHEA:32767"/>
        <dbReference type="Rhea" id="RHEA-COMP:10397"/>
        <dbReference type="Rhea" id="RHEA-COMP:10398"/>
        <dbReference type="ChEBI" id="CHEBI:15378"/>
        <dbReference type="ChEBI" id="CHEBI:57856"/>
        <dbReference type="ChEBI" id="CHEBI:59789"/>
        <dbReference type="ChEBI" id="CHEBI:74495"/>
        <dbReference type="ChEBI" id="CHEBI:82748"/>
        <dbReference type="EC" id="2.1.1.225"/>
    </reaction>
</comment>
<evidence type="ECO:0000256" key="1">
    <source>
        <dbReference type="ARBA" id="ARBA00002267"/>
    </source>
</evidence>
<comment type="catalytic activity">
    <reaction evidence="13 15">
        <text>cytidine(4) in tRNA(Gly)(GCC) + S-adenosyl-L-methionine = 2'-O-methylcytidine(4) in tRNA(Gly)(GCC) + S-adenosyl-L-homocysteine + H(+)</text>
        <dbReference type="Rhea" id="RHEA:43192"/>
        <dbReference type="Rhea" id="RHEA-COMP:10399"/>
        <dbReference type="Rhea" id="RHEA-COMP:10400"/>
        <dbReference type="ChEBI" id="CHEBI:15378"/>
        <dbReference type="ChEBI" id="CHEBI:57856"/>
        <dbReference type="ChEBI" id="CHEBI:59789"/>
        <dbReference type="ChEBI" id="CHEBI:74495"/>
        <dbReference type="ChEBI" id="CHEBI:82748"/>
        <dbReference type="EC" id="2.1.1.225"/>
    </reaction>
</comment>
<name>A0A1Y2HQD1_9FUNG</name>
<dbReference type="PANTHER" id="PTHR12998:SF0">
    <property type="entry name" value="TRNA:M(4)X MODIFICATION ENZYME TRM13 HOMOLOG"/>
    <property type="match status" value="1"/>
</dbReference>